<keyword evidence="3" id="KW-1185">Reference proteome</keyword>
<keyword evidence="2" id="KW-0489">Methyltransferase</keyword>
<dbReference type="Proteomes" id="UP000634139">
    <property type="component" value="Unassembled WGS sequence"/>
</dbReference>
<name>A0A918RR72_9SPHN</name>
<protein>
    <submittedName>
        <fullName evidence="2">Methyltransferase</fullName>
    </submittedName>
</protein>
<dbReference type="Gene3D" id="3.40.50.150">
    <property type="entry name" value="Vaccinia Virus protein VP39"/>
    <property type="match status" value="1"/>
</dbReference>
<gene>
    <name evidence="2" type="ORF">GCM10011617_30580</name>
</gene>
<keyword evidence="1" id="KW-0732">Signal</keyword>
<dbReference type="EMBL" id="BMZD01000013">
    <property type="protein sequence ID" value="GHA07883.1"/>
    <property type="molecule type" value="Genomic_DNA"/>
</dbReference>
<comment type="caution">
    <text evidence="2">The sequence shown here is derived from an EMBL/GenBank/DDBJ whole genome shotgun (WGS) entry which is preliminary data.</text>
</comment>
<accession>A0A918RR72</accession>
<dbReference type="InterPro" id="IPR016980">
    <property type="entry name" value="S-AdoMet-dep_MeTrfase_Alr7345"/>
</dbReference>
<evidence type="ECO:0000313" key="3">
    <source>
        <dbReference type="Proteomes" id="UP000634139"/>
    </source>
</evidence>
<reference evidence="2" key="2">
    <citation type="submission" date="2020-09" db="EMBL/GenBank/DDBJ databases">
        <authorList>
            <person name="Sun Q."/>
            <person name="Kim S."/>
        </authorList>
    </citation>
    <scope>NUCLEOTIDE SEQUENCE</scope>
    <source>
        <strain evidence="2">KCTC 32422</strain>
    </source>
</reference>
<organism evidence="2 3">
    <name type="scientific">Novosphingobium arvoryzae</name>
    <dbReference type="NCBI Taxonomy" id="1256514"/>
    <lineage>
        <taxon>Bacteria</taxon>
        <taxon>Pseudomonadati</taxon>
        <taxon>Pseudomonadota</taxon>
        <taxon>Alphaproteobacteria</taxon>
        <taxon>Sphingomonadales</taxon>
        <taxon>Sphingomonadaceae</taxon>
        <taxon>Novosphingobium</taxon>
    </lineage>
</organism>
<sequence>MRLFAALAASTMLLAATPALAQSAGHDHHAHKVDAKAALAAAVASPLREKDRARDQYRRPAETLSFFKVEPTMKVGEYAPGGGWYSRLLGLYLGEHGKFVGLFFDPTSGAFNEKSQQGIRDGAAKFPADVAGWSGMPADRFAAYTLDAVPAAEKGTFDRILIMRMMHNLTRWNIADREIKAMRELLKADGMIGIEQHRAKPTAPYSYTDGSKGYMREADIIKLMEINGFTFVGKSEANANKKDPANHAEGVWTLPPAMRGAKDDAEKARLTAIGETDRMTLLFRKRP</sequence>
<dbReference type="GO" id="GO:0032259">
    <property type="term" value="P:methylation"/>
    <property type="evidence" value="ECO:0007669"/>
    <property type="project" value="UniProtKB-KW"/>
</dbReference>
<evidence type="ECO:0000313" key="2">
    <source>
        <dbReference type="EMBL" id="GHA07883.1"/>
    </source>
</evidence>
<feature type="chain" id="PRO_5037392559" evidence="1">
    <location>
        <begin position="22"/>
        <end position="287"/>
    </location>
</feature>
<dbReference type="GO" id="GO:0008168">
    <property type="term" value="F:methyltransferase activity"/>
    <property type="evidence" value="ECO:0007669"/>
    <property type="project" value="UniProtKB-KW"/>
</dbReference>
<dbReference type="RefSeq" id="WP_189543113.1">
    <property type="nucleotide sequence ID" value="NZ_BMZD01000013.1"/>
</dbReference>
<dbReference type="SUPFAM" id="SSF53335">
    <property type="entry name" value="S-adenosyl-L-methionine-dependent methyltransferases"/>
    <property type="match status" value="1"/>
</dbReference>
<dbReference type="InterPro" id="IPR029063">
    <property type="entry name" value="SAM-dependent_MTases_sf"/>
</dbReference>
<dbReference type="AlphaFoldDB" id="A0A918RR72"/>
<feature type="signal peptide" evidence="1">
    <location>
        <begin position="1"/>
        <end position="21"/>
    </location>
</feature>
<evidence type="ECO:0000256" key="1">
    <source>
        <dbReference type="SAM" id="SignalP"/>
    </source>
</evidence>
<reference evidence="2" key="1">
    <citation type="journal article" date="2014" name="Int. J. Syst. Evol. Microbiol.">
        <title>Complete genome sequence of Corynebacterium casei LMG S-19264T (=DSM 44701T), isolated from a smear-ripened cheese.</title>
        <authorList>
            <consortium name="US DOE Joint Genome Institute (JGI-PGF)"/>
            <person name="Walter F."/>
            <person name="Albersmeier A."/>
            <person name="Kalinowski J."/>
            <person name="Ruckert C."/>
        </authorList>
    </citation>
    <scope>NUCLEOTIDE SEQUENCE</scope>
    <source>
        <strain evidence="2">KCTC 32422</strain>
    </source>
</reference>
<dbReference type="PIRSF" id="PIRSF031679">
    <property type="entry name" value="Mtase_Alr7345_prd"/>
    <property type="match status" value="1"/>
</dbReference>
<keyword evidence="2" id="KW-0808">Transferase</keyword>
<proteinExistence type="predicted"/>